<name>A0ABT4QGW9_9BACL</name>
<reference evidence="2 3" key="1">
    <citation type="submission" date="2022-12" db="EMBL/GenBank/DDBJ databases">
        <title>Draft genome sequence of Paenibacillus sp. dW9.</title>
        <authorList>
            <person name="Choi E.-W."/>
            <person name="Kim D.-U."/>
        </authorList>
    </citation>
    <scope>NUCLEOTIDE SEQUENCE [LARGE SCALE GENOMIC DNA]</scope>
    <source>
        <strain evidence="3">dW9</strain>
    </source>
</reference>
<dbReference type="Proteomes" id="UP001527882">
    <property type="component" value="Unassembled WGS sequence"/>
</dbReference>
<gene>
    <name evidence="2" type="ORF">O9H85_27675</name>
</gene>
<organism evidence="2 3">
    <name type="scientific">Paenibacillus gyeongsangnamensis</name>
    <dbReference type="NCBI Taxonomy" id="3388067"/>
    <lineage>
        <taxon>Bacteria</taxon>
        <taxon>Bacillati</taxon>
        <taxon>Bacillota</taxon>
        <taxon>Bacilli</taxon>
        <taxon>Bacillales</taxon>
        <taxon>Paenibacillaceae</taxon>
        <taxon>Paenibacillus</taxon>
    </lineage>
</organism>
<evidence type="ECO:0000313" key="2">
    <source>
        <dbReference type="EMBL" id="MCZ8516114.1"/>
    </source>
</evidence>
<keyword evidence="1" id="KW-0732">Signal</keyword>
<dbReference type="EMBL" id="JAQAGZ010000021">
    <property type="protein sequence ID" value="MCZ8516114.1"/>
    <property type="molecule type" value="Genomic_DNA"/>
</dbReference>
<protein>
    <submittedName>
        <fullName evidence="2">Extracellular solute-binding protein</fullName>
    </submittedName>
</protein>
<feature type="chain" id="PRO_5045092912" evidence="1">
    <location>
        <begin position="27"/>
        <end position="445"/>
    </location>
</feature>
<accession>A0ABT4QGW9</accession>
<feature type="signal peptide" evidence="1">
    <location>
        <begin position="1"/>
        <end position="26"/>
    </location>
</feature>
<proteinExistence type="predicted"/>
<dbReference type="Gene3D" id="3.40.190.10">
    <property type="entry name" value="Periplasmic binding protein-like II"/>
    <property type="match status" value="2"/>
</dbReference>
<evidence type="ECO:0000256" key="1">
    <source>
        <dbReference type="SAM" id="SignalP"/>
    </source>
</evidence>
<dbReference type="Pfam" id="PF01547">
    <property type="entry name" value="SBP_bac_1"/>
    <property type="match status" value="1"/>
</dbReference>
<evidence type="ECO:0000313" key="3">
    <source>
        <dbReference type="Proteomes" id="UP001527882"/>
    </source>
</evidence>
<dbReference type="InterPro" id="IPR006059">
    <property type="entry name" value="SBP"/>
</dbReference>
<dbReference type="PROSITE" id="PS51257">
    <property type="entry name" value="PROKAR_LIPOPROTEIN"/>
    <property type="match status" value="1"/>
</dbReference>
<dbReference type="SUPFAM" id="SSF53850">
    <property type="entry name" value="Periplasmic binding protein-like II"/>
    <property type="match status" value="1"/>
</dbReference>
<dbReference type="PANTHER" id="PTHR43649:SF12">
    <property type="entry name" value="DIACETYLCHITOBIOSE BINDING PROTEIN DASA"/>
    <property type="match status" value="1"/>
</dbReference>
<dbReference type="PANTHER" id="PTHR43649">
    <property type="entry name" value="ARABINOSE-BINDING PROTEIN-RELATED"/>
    <property type="match status" value="1"/>
</dbReference>
<comment type="caution">
    <text evidence="2">The sequence shown here is derived from an EMBL/GenBank/DDBJ whole genome shotgun (WGS) entry which is preliminary data.</text>
</comment>
<sequence>MKYKKLGAILTIFCMMVLIVLGCSNAAAPTSTPASGESGAKQAGKVTLRISWQTSPAGDKVNQELIESFKKTHPNVEFVVETAEAGKYPSKISMDVAANNVPDTFFYWRPEPSYGVDKFIQAGALADLSEIKNEAFFKDKFADYAVTTSTVNGKLYAIPTGYAFIMFLANKEIVDKLGLKLPETWEELVNLTNVAKAKGYIPWGVSTKPFASGWERPLGYVFDRFLTNKGEKGVLNAFAGKVPFNSPEGIAAAEHLRDLVAGKSAPDSTTLDDTQATSKYFNTEKAVLFINGTYSLPTIKPELLPKLVPLKFPTIPGAADNNPIQDKDLTEVAYVSSKAWADPVKKPVMLDWIKFLCSQEFSDAKVYKQQTLTPNQDLKLDSTKVAKILIDAKTIADPANQVKWPLSFANPERKEPFYSVYSEFWAGKYTGKEFAEKLQEIFYQK</sequence>
<keyword evidence="3" id="KW-1185">Reference proteome</keyword>
<dbReference type="RefSeq" id="WP_269884644.1">
    <property type="nucleotide sequence ID" value="NZ_JAQAGZ010000021.1"/>
</dbReference>
<dbReference type="InterPro" id="IPR050490">
    <property type="entry name" value="Bact_solute-bd_prot1"/>
</dbReference>